<dbReference type="InterPro" id="IPR011989">
    <property type="entry name" value="ARM-like"/>
</dbReference>
<organism evidence="5 6">
    <name type="scientific">Mikania micrantha</name>
    <name type="common">bitter vine</name>
    <dbReference type="NCBI Taxonomy" id="192012"/>
    <lineage>
        <taxon>Eukaryota</taxon>
        <taxon>Viridiplantae</taxon>
        <taxon>Streptophyta</taxon>
        <taxon>Embryophyta</taxon>
        <taxon>Tracheophyta</taxon>
        <taxon>Spermatophyta</taxon>
        <taxon>Magnoliopsida</taxon>
        <taxon>eudicotyledons</taxon>
        <taxon>Gunneridae</taxon>
        <taxon>Pentapetalae</taxon>
        <taxon>asterids</taxon>
        <taxon>campanulids</taxon>
        <taxon>Asterales</taxon>
        <taxon>Asteraceae</taxon>
        <taxon>Asteroideae</taxon>
        <taxon>Heliantheae alliance</taxon>
        <taxon>Eupatorieae</taxon>
        <taxon>Mikania</taxon>
    </lineage>
</organism>
<dbReference type="Gene3D" id="1.25.10.10">
    <property type="entry name" value="Leucine-rich Repeat Variant"/>
    <property type="match status" value="1"/>
</dbReference>
<dbReference type="Pfam" id="PF23568">
    <property type="entry name" value="ARM_LIN"/>
    <property type="match status" value="1"/>
</dbReference>
<comment type="caution">
    <text evidence="5">The sequence shown here is derived from an EMBL/GenBank/DDBJ whole genome shotgun (WGS) entry which is preliminary data.</text>
</comment>
<dbReference type="PANTHER" id="PTHR35549:SF3">
    <property type="entry name" value="E3 UBIQUITIN-PROTEIN LIGASE LIN"/>
    <property type="match status" value="1"/>
</dbReference>
<protein>
    <submittedName>
        <fullName evidence="5">Uncharacterized protein</fullName>
    </submittedName>
</protein>
<feature type="domain" description="Putative E3 ubiquitin-protein ligase LIN N-terminal" evidence="2">
    <location>
        <begin position="87"/>
        <end position="314"/>
    </location>
</feature>
<dbReference type="Pfam" id="PF23654">
    <property type="entry name" value="ARM_LIN_2nd"/>
    <property type="match status" value="1"/>
</dbReference>
<feature type="region of interest" description="Disordered" evidence="1">
    <location>
        <begin position="59"/>
        <end position="81"/>
    </location>
</feature>
<dbReference type="OrthoDB" id="635642at2759"/>
<keyword evidence="6" id="KW-1185">Reference proteome</keyword>
<dbReference type="Pfam" id="PF23628">
    <property type="entry name" value="ARM_LIN_C"/>
    <property type="match status" value="1"/>
</dbReference>
<evidence type="ECO:0000259" key="4">
    <source>
        <dbReference type="Pfam" id="PF23654"/>
    </source>
</evidence>
<evidence type="ECO:0000256" key="1">
    <source>
        <dbReference type="SAM" id="MobiDB-lite"/>
    </source>
</evidence>
<dbReference type="Proteomes" id="UP000326396">
    <property type="component" value="Linkage Group LG5"/>
</dbReference>
<evidence type="ECO:0000313" key="5">
    <source>
        <dbReference type="EMBL" id="KAD3640405.1"/>
    </source>
</evidence>
<gene>
    <name evidence="5" type="ORF">E3N88_29628</name>
</gene>
<dbReference type="SUPFAM" id="SSF48371">
    <property type="entry name" value="ARM repeat"/>
    <property type="match status" value="1"/>
</dbReference>
<dbReference type="InterPro" id="IPR056514">
    <property type="entry name" value="ARM_LIN_2nd"/>
</dbReference>
<evidence type="ECO:0000259" key="2">
    <source>
        <dbReference type="Pfam" id="PF23568"/>
    </source>
</evidence>
<dbReference type="PANTHER" id="PTHR35549">
    <property type="entry name" value="OS04G0584500 PROTEIN"/>
    <property type="match status" value="1"/>
</dbReference>
<accession>A0A5N6MJE3</accession>
<evidence type="ECO:0000259" key="3">
    <source>
        <dbReference type="Pfam" id="PF23628"/>
    </source>
</evidence>
<sequence length="953" mass="107664">MDSLSDLLAKEGFIRDNPKPNSNHKKVKFNRTVTAPDHDSIALPIYICRNRKSFDVPKHKKTASIVSSKTRRSSVSGRSDEPAIDEVATKAVISILSGYAGKYLKDKGFRDSLRETCCSCLVRGNNGSLDDRVFANMELGIESIEKLIDDPGTVKEMKVKLLRNSIGFLTIVASLNSKESKPNTPSQNPNSHLSACAQLYLSIVYKIEKNDRICATHVLQVFVDSPQLARTHLLPDLWEHFFLPHLLHLKIWYTKQIENLSDDVLKDQEEQMTHLSKVYEDQMDVGTVQFAIYYKEWLKTGGQPPATLPSVPLPTINLLSSSSTRRRRSSSFNSFLQRAIFGNDVEKQPSMEFDYGAMEKEQEDEHCLDDYNASQQINIESRLINLSCQSFKTQTQVTNSRVNESSPDLTQAISTISSSQSLPECEMAIRLIAKAWLDDPLIERSLSKPLVIEGMLEVLFSSNNEEILELVISLLTEFVTRNEANGKIILNFDPHLEGFMNLMRNSSLFLKAASLLHILKPKSHQMTSTEWVPLVLRVLEFGDQTQTLFSVHCSPQVAAYYFLDQLLTGSDQDWMENGRQVISLGGLNLLLRRMLNGDIVEKIKGVSIIHRCILSDGRCRHYLADNLNPEIILELLVHSKELDFNEITISLLIELICLHRFEQRTKLFDKLLKGWDCLNTMQILLVCLQRATREKRPLVAAIMLQLDLMGDPLESSVYREEAIEALIKALDREVFNEDVQEQAAKSLLILGSRYSYTGTPEAEKWILKEAGYDENFESGFHSRYYVVDGSKNMNKDDEIEHWQRKAAMSLWMSGGKKLIGTLGESIVYGVPCLARASLVTVAWISKFVHTVGDGDVLQSNEFSTLIRHLLQYLNRDNTIEERVLASFSLLSLSKSSDFLFDILDDEKRLMMNHLKSMSKVTWTAKRLASVIAGRGATMTEGCDGRRAGGRGDG</sequence>
<reference evidence="5 6" key="1">
    <citation type="submission" date="2019-05" db="EMBL/GenBank/DDBJ databases">
        <title>Mikania micrantha, genome provides insights into the molecular mechanism of rapid growth.</title>
        <authorList>
            <person name="Liu B."/>
        </authorList>
    </citation>
    <scope>NUCLEOTIDE SEQUENCE [LARGE SCALE GENOMIC DNA]</scope>
    <source>
        <strain evidence="5">NLD-2019</strain>
        <tissue evidence="5">Leaf</tissue>
    </source>
</reference>
<dbReference type="InterPro" id="IPR016024">
    <property type="entry name" value="ARM-type_fold"/>
</dbReference>
<feature type="compositionally biased region" description="Polar residues" evidence="1">
    <location>
        <begin position="64"/>
        <end position="77"/>
    </location>
</feature>
<dbReference type="AlphaFoldDB" id="A0A5N6MJE3"/>
<evidence type="ECO:0000313" key="6">
    <source>
        <dbReference type="Proteomes" id="UP000326396"/>
    </source>
</evidence>
<feature type="domain" description="Putative E3 ubiquitin-protein ligase LIN ARM repeats" evidence="4">
    <location>
        <begin position="405"/>
        <end position="564"/>
    </location>
</feature>
<feature type="domain" description="Putative E3 ubiquitin-protein ligase LIN ARM-like" evidence="3">
    <location>
        <begin position="565"/>
        <end position="931"/>
    </location>
</feature>
<dbReference type="InterPro" id="IPR056512">
    <property type="entry name" value="LIN_N"/>
</dbReference>
<dbReference type="InterPro" id="IPR055566">
    <property type="entry name" value="ARM_LIN"/>
</dbReference>
<dbReference type="EMBL" id="SZYD01000015">
    <property type="protein sequence ID" value="KAD3640405.1"/>
    <property type="molecule type" value="Genomic_DNA"/>
</dbReference>
<name>A0A5N6MJE3_9ASTR</name>
<proteinExistence type="predicted"/>